<organism evidence="1 2">
    <name type="scientific">Planotetraspora silvatica</name>
    <dbReference type="NCBI Taxonomy" id="234614"/>
    <lineage>
        <taxon>Bacteria</taxon>
        <taxon>Bacillati</taxon>
        <taxon>Actinomycetota</taxon>
        <taxon>Actinomycetes</taxon>
        <taxon>Streptosporangiales</taxon>
        <taxon>Streptosporangiaceae</taxon>
        <taxon>Planotetraspora</taxon>
    </lineage>
</organism>
<comment type="caution">
    <text evidence="1">The sequence shown here is derived from an EMBL/GenBank/DDBJ whole genome shotgun (WGS) entry which is preliminary data.</text>
</comment>
<accession>A0A8J3UQ13</accession>
<reference evidence="1" key="1">
    <citation type="submission" date="2021-01" db="EMBL/GenBank/DDBJ databases">
        <title>Whole genome shotgun sequence of Planotetraspora silvatica NBRC 100141.</title>
        <authorList>
            <person name="Komaki H."/>
            <person name="Tamura T."/>
        </authorList>
    </citation>
    <scope>NUCLEOTIDE SEQUENCE</scope>
    <source>
        <strain evidence="1">NBRC 100141</strain>
    </source>
</reference>
<evidence type="ECO:0000313" key="2">
    <source>
        <dbReference type="Proteomes" id="UP000644610"/>
    </source>
</evidence>
<dbReference type="RefSeq" id="WP_275415307.1">
    <property type="nucleotide sequence ID" value="NZ_BAAAKY010000004.1"/>
</dbReference>
<protein>
    <submittedName>
        <fullName evidence="1">Uncharacterized protein</fullName>
    </submittedName>
</protein>
<name>A0A8J3UQ13_9ACTN</name>
<dbReference type="Proteomes" id="UP000644610">
    <property type="component" value="Unassembled WGS sequence"/>
</dbReference>
<sequence length="44" mass="4818">MTDPDENLQPADVIPKRWQCCHCGGTGVDSYSDTCQHCEGLGFC</sequence>
<gene>
    <name evidence="1" type="ORF">Psi02_63870</name>
</gene>
<dbReference type="AlphaFoldDB" id="A0A8J3UQ13"/>
<keyword evidence="2" id="KW-1185">Reference proteome</keyword>
<dbReference type="EMBL" id="BOOQ01000047">
    <property type="protein sequence ID" value="GII49963.1"/>
    <property type="molecule type" value="Genomic_DNA"/>
</dbReference>
<evidence type="ECO:0000313" key="1">
    <source>
        <dbReference type="EMBL" id="GII49963.1"/>
    </source>
</evidence>
<proteinExistence type="predicted"/>